<dbReference type="Proteomes" id="UP001139887">
    <property type="component" value="Unassembled WGS sequence"/>
</dbReference>
<evidence type="ECO:0000313" key="1">
    <source>
        <dbReference type="EMBL" id="KAJ2845481.1"/>
    </source>
</evidence>
<sequence>MAAGTRGGTLSAQVAHVQYLGLCANTDHVCNWTADYLKTHVLVWAQHVDLSWATLAESEQKDVQLHTRYLLSCARESSKLLASRWFRQKLARLHPGGCHLEILKSIVANAKTPHELRIAAIQQLLLVDCSPSQMQLVQMAVEAEKQADGREIWAIEELTEQLRSRIAHSPKDDLVEMEQLKAQQEMITAMKNAWFPPCLSQMQAVDSNAQVISQIFARKQPALCNGIVMAALEASSHHSDSIWFARVEEYLSKGISQMQTHICSLDARVMAKLTVHSKPVCDAYLEALLQLSFQLQQSMLNEETVQVDDLVEHWEQLFLVNSLAVKQALRESQKRFDSLVEVGCKNSSIAL</sequence>
<proteinExistence type="predicted"/>
<keyword evidence="2" id="KW-1185">Reference proteome</keyword>
<gene>
    <name evidence="1" type="ORF">IWW36_004765</name>
</gene>
<evidence type="ECO:0000313" key="2">
    <source>
        <dbReference type="Proteomes" id="UP001139887"/>
    </source>
</evidence>
<dbReference type="AlphaFoldDB" id="A0A9W8I2V3"/>
<organism evidence="1 2">
    <name type="scientific">Coemansia brasiliensis</name>
    <dbReference type="NCBI Taxonomy" id="2650707"/>
    <lineage>
        <taxon>Eukaryota</taxon>
        <taxon>Fungi</taxon>
        <taxon>Fungi incertae sedis</taxon>
        <taxon>Zoopagomycota</taxon>
        <taxon>Kickxellomycotina</taxon>
        <taxon>Kickxellomycetes</taxon>
        <taxon>Kickxellales</taxon>
        <taxon>Kickxellaceae</taxon>
        <taxon>Coemansia</taxon>
    </lineage>
</organism>
<name>A0A9W8I2V3_9FUNG</name>
<dbReference type="EMBL" id="JANBUW010000788">
    <property type="protein sequence ID" value="KAJ2845481.1"/>
    <property type="molecule type" value="Genomic_DNA"/>
</dbReference>
<dbReference type="OrthoDB" id="5588165at2759"/>
<accession>A0A9W8I2V3</accession>
<feature type="non-terminal residue" evidence="1">
    <location>
        <position position="351"/>
    </location>
</feature>
<reference evidence="1" key="1">
    <citation type="submission" date="2022-07" db="EMBL/GenBank/DDBJ databases">
        <title>Phylogenomic reconstructions and comparative analyses of Kickxellomycotina fungi.</title>
        <authorList>
            <person name="Reynolds N.K."/>
            <person name="Stajich J.E."/>
            <person name="Barry K."/>
            <person name="Grigoriev I.V."/>
            <person name="Crous P."/>
            <person name="Smith M.E."/>
        </authorList>
    </citation>
    <scope>NUCLEOTIDE SEQUENCE</scope>
    <source>
        <strain evidence="1">NRRL 1566</strain>
    </source>
</reference>
<protein>
    <submittedName>
        <fullName evidence="1">Uncharacterized protein</fullName>
    </submittedName>
</protein>
<comment type="caution">
    <text evidence="1">The sequence shown here is derived from an EMBL/GenBank/DDBJ whole genome shotgun (WGS) entry which is preliminary data.</text>
</comment>